<sequence length="581" mass="67073">MNNLHHSDKSARSPENNSVMYRISACGCNSLNENYIQLDNILFEKQFYEYIDIQPYLPNDVIKRYRFIKDLQLTFPISVYRYHQGNYLGTINYVWRIPKIEVFDDEHETLKAYDKHKIPIGEDVAVSTGVRNRRSMVAQDNILAAADHDFTKLSLTPSVTFFISIPNDISGSFYDGQVFVSYKDTIFEPSSAIRHSAEFLNAFNIQFEHQIFPPILCLYTDGVRTAPNHSWTNPAERVMSTLNLGLQGVALKRDQMSSESETLFDMVNTLNDIRKKAQEYSDLEFELKESIAGVQNLLKSRTEQLLFKSKKLKCHTPATEEEIAELFESIFNIDSTLKIKETTQAQIRRHPALVEFIKTHCRIKKCNNPACLYCKPIRLPLNEFHNLSFLLDPIPSQDNTDHYATFQNVYGTETTEEYRPTYMQSQANAEPIPKSILVVAKIRGYINCKDCGKRCCVYSDKSLTCKEQEDYQQAMDLYSYSCGAPIFPDDHYLKEVVFVRTRISCNSPIEILYYSSRRSGNYIICYYCGEREDLVTSSQSLKERFKQIYPLCEGCQENGKEFYTKGEIKTNGCASKRRKHG</sequence>
<proteinExistence type="predicted"/>
<dbReference type="EMBL" id="LLXJ01001538">
    <property type="protein sequence ID" value="PKC01695.1"/>
    <property type="molecule type" value="Genomic_DNA"/>
</dbReference>
<dbReference type="VEuPathDB" id="FungiDB:RhiirA1_471240"/>
<reference evidence="1 2" key="2">
    <citation type="submission" date="2017-09" db="EMBL/GenBank/DDBJ databases">
        <title>Extensive intraspecific genome diversity in a model arbuscular mycorrhizal fungus.</title>
        <authorList>
            <person name="Chen E.C."/>
            <person name="Morin E."/>
            <person name="Beaudet D."/>
            <person name="Noel J."/>
            <person name="Ndikumana S."/>
            <person name="Charron P."/>
            <person name="St-Onge C."/>
            <person name="Giorgi J."/>
            <person name="Grigoriev I.V."/>
            <person name="Roux C."/>
            <person name="Martin F.M."/>
            <person name="Corradi N."/>
        </authorList>
    </citation>
    <scope>NUCLEOTIDE SEQUENCE [LARGE SCALE GENOMIC DNA]</scope>
    <source>
        <strain evidence="1 2">A5</strain>
    </source>
</reference>
<evidence type="ECO:0000313" key="1">
    <source>
        <dbReference type="EMBL" id="PKC01695.1"/>
    </source>
</evidence>
<name>A0A2N0P4F3_9GLOM</name>
<comment type="caution">
    <text evidence="1">The sequence shown here is derived from an EMBL/GenBank/DDBJ whole genome shotgun (WGS) entry which is preliminary data.</text>
</comment>
<dbReference type="AlphaFoldDB" id="A0A2N0P4F3"/>
<dbReference type="Proteomes" id="UP000232722">
    <property type="component" value="Unassembled WGS sequence"/>
</dbReference>
<dbReference type="VEuPathDB" id="FungiDB:RhiirFUN_020854"/>
<protein>
    <submittedName>
        <fullName evidence="1">Uncharacterized protein</fullName>
    </submittedName>
</protein>
<organism evidence="1 2">
    <name type="scientific">Rhizophagus irregularis</name>
    <dbReference type="NCBI Taxonomy" id="588596"/>
    <lineage>
        <taxon>Eukaryota</taxon>
        <taxon>Fungi</taxon>
        <taxon>Fungi incertae sedis</taxon>
        <taxon>Mucoromycota</taxon>
        <taxon>Glomeromycotina</taxon>
        <taxon>Glomeromycetes</taxon>
        <taxon>Glomerales</taxon>
        <taxon>Glomeraceae</taxon>
        <taxon>Rhizophagus</taxon>
    </lineage>
</organism>
<accession>A0A2N0P4F3</accession>
<evidence type="ECO:0000313" key="2">
    <source>
        <dbReference type="Proteomes" id="UP000232722"/>
    </source>
</evidence>
<dbReference type="VEuPathDB" id="FungiDB:FUN_008134"/>
<reference evidence="1 2" key="1">
    <citation type="submission" date="2016-04" db="EMBL/GenBank/DDBJ databases">
        <title>Genome analyses suggest a sexual origin of heterokaryosis in a supposedly ancient asexual fungus.</title>
        <authorList>
            <person name="Ropars J."/>
            <person name="Sedzielewska K."/>
            <person name="Noel J."/>
            <person name="Charron P."/>
            <person name="Farinelli L."/>
            <person name="Marton T."/>
            <person name="Kruger M."/>
            <person name="Pelin A."/>
            <person name="Brachmann A."/>
            <person name="Corradi N."/>
        </authorList>
    </citation>
    <scope>NUCLEOTIDE SEQUENCE [LARGE SCALE GENOMIC DNA]</scope>
    <source>
        <strain evidence="1 2">A5</strain>
    </source>
</reference>
<gene>
    <name evidence="1" type="ORF">RhiirA5_402714</name>
</gene>